<feature type="region of interest" description="Disordered" evidence="1">
    <location>
        <begin position="1"/>
        <end position="20"/>
    </location>
</feature>
<protein>
    <submittedName>
        <fullName evidence="2">Uncharacterized protein</fullName>
    </submittedName>
</protein>
<sequence>MPEMEFSLGQEEQGSPWSPDEVEMLLEFPRNHTRGVGLVGRTDISLSATSGTICVHNNWLIWTIEQANPNNGATARSRTKMVESMILEQKKYVKEFSRKMDEMSRL</sequence>
<dbReference type="AlphaFoldDB" id="A0ABD1WRV0"/>
<organism evidence="2 3">
    <name type="scientific">Forsythia ovata</name>
    <dbReference type="NCBI Taxonomy" id="205694"/>
    <lineage>
        <taxon>Eukaryota</taxon>
        <taxon>Viridiplantae</taxon>
        <taxon>Streptophyta</taxon>
        <taxon>Embryophyta</taxon>
        <taxon>Tracheophyta</taxon>
        <taxon>Spermatophyta</taxon>
        <taxon>Magnoliopsida</taxon>
        <taxon>eudicotyledons</taxon>
        <taxon>Gunneridae</taxon>
        <taxon>Pentapetalae</taxon>
        <taxon>asterids</taxon>
        <taxon>lamiids</taxon>
        <taxon>Lamiales</taxon>
        <taxon>Oleaceae</taxon>
        <taxon>Forsythieae</taxon>
        <taxon>Forsythia</taxon>
    </lineage>
</organism>
<evidence type="ECO:0000256" key="1">
    <source>
        <dbReference type="SAM" id="MobiDB-lite"/>
    </source>
</evidence>
<dbReference type="EMBL" id="JBFOLJ010000002">
    <property type="protein sequence ID" value="KAL2552427.1"/>
    <property type="molecule type" value="Genomic_DNA"/>
</dbReference>
<proteinExistence type="predicted"/>
<name>A0ABD1WRV0_9LAMI</name>
<keyword evidence="3" id="KW-1185">Reference proteome</keyword>
<comment type="caution">
    <text evidence="2">The sequence shown here is derived from an EMBL/GenBank/DDBJ whole genome shotgun (WGS) entry which is preliminary data.</text>
</comment>
<gene>
    <name evidence="2" type="ORF">Fot_06046</name>
</gene>
<evidence type="ECO:0000313" key="3">
    <source>
        <dbReference type="Proteomes" id="UP001604277"/>
    </source>
</evidence>
<dbReference type="Proteomes" id="UP001604277">
    <property type="component" value="Unassembled WGS sequence"/>
</dbReference>
<accession>A0ABD1WRV0</accession>
<evidence type="ECO:0000313" key="2">
    <source>
        <dbReference type="EMBL" id="KAL2552427.1"/>
    </source>
</evidence>
<reference evidence="3" key="1">
    <citation type="submission" date="2024-07" db="EMBL/GenBank/DDBJ databases">
        <title>Two chromosome-level genome assemblies of Korean endemic species Abeliophyllum distichum and Forsythia ovata (Oleaceae).</title>
        <authorList>
            <person name="Jang H."/>
        </authorList>
    </citation>
    <scope>NUCLEOTIDE SEQUENCE [LARGE SCALE GENOMIC DNA]</scope>
</reference>